<evidence type="ECO:0000259" key="2">
    <source>
        <dbReference type="PROSITE" id="PS50234"/>
    </source>
</evidence>
<feature type="domain" description="VWFA" evidence="2">
    <location>
        <begin position="40"/>
        <end position="220"/>
    </location>
</feature>
<reference evidence="3 4" key="1">
    <citation type="submission" date="2016-11" db="EMBL/GenBank/DDBJ databases">
        <authorList>
            <person name="Jaros S."/>
            <person name="Januszkiewicz K."/>
            <person name="Wedrychowicz H."/>
        </authorList>
    </citation>
    <scope>NUCLEOTIDE SEQUENCE [LARGE SCALE GENOMIC DNA]</scope>
    <source>
        <strain evidence="3 4">DSM 22153</strain>
    </source>
</reference>
<dbReference type="SUPFAM" id="SSF53300">
    <property type="entry name" value="vWA-like"/>
    <property type="match status" value="1"/>
</dbReference>
<evidence type="ECO:0000256" key="1">
    <source>
        <dbReference type="SAM" id="SignalP"/>
    </source>
</evidence>
<dbReference type="PROSITE" id="PS50234">
    <property type="entry name" value="VWFA"/>
    <property type="match status" value="1"/>
</dbReference>
<evidence type="ECO:0000313" key="3">
    <source>
        <dbReference type="EMBL" id="SHM92953.1"/>
    </source>
</evidence>
<dbReference type="AlphaFoldDB" id="A0A1M7MPT5"/>
<name>A0A1M7MPT5_9HYPH</name>
<organism evidence="3 4">
    <name type="scientific">Roseibium suaedae</name>
    <dbReference type="NCBI Taxonomy" id="735517"/>
    <lineage>
        <taxon>Bacteria</taxon>
        <taxon>Pseudomonadati</taxon>
        <taxon>Pseudomonadota</taxon>
        <taxon>Alphaproteobacteria</taxon>
        <taxon>Hyphomicrobiales</taxon>
        <taxon>Stappiaceae</taxon>
        <taxon>Roseibium</taxon>
    </lineage>
</organism>
<evidence type="ECO:0000313" key="4">
    <source>
        <dbReference type="Proteomes" id="UP000186002"/>
    </source>
</evidence>
<feature type="signal peptide" evidence="1">
    <location>
        <begin position="1"/>
        <end position="34"/>
    </location>
</feature>
<dbReference type="OrthoDB" id="9783818at2"/>
<keyword evidence="4" id="KW-1185">Reference proteome</keyword>
<dbReference type="InterPro" id="IPR036465">
    <property type="entry name" value="vWFA_dom_sf"/>
</dbReference>
<dbReference type="EMBL" id="FRBW01000004">
    <property type="protein sequence ID" value="SHM92953.1"/>
    <property type="molecule type" value="Genomic_DNA"/>
</dbReference>
<dbReference type="InterPro" id="IPR002035">
    <property type="entry name" value="VWF_A"/>
</dbReference>
<gene>
    <name evidence="3" type="ORF">SAMN05444272_3499</name>
</gene>
<dbReference type="Pfam" id="PF13519">
    <property type="entry name" value="VWA_2"/>
    <property type="match status" value="1"/>
</dbReference>
<feature type="chain" id="PRO_5012500637" evidence="1">
    <location>
        <begin position="35"/>
        <end position="672"/>
    </location>
</feature>
<protein>
    <submittedName>
        <fullName evidence="3">Ca-activated chloride channel family protein</fullName>
    </submittedName>
</protein>
<dbReference type="STRING" id="735517.SAMN05444272_3499"/>
<sequence>MRFQKVSRRLRARAPAVLALALAGLGQFSVVTRAEDTRPDMMFVLDLSNSMWGQINGTAKVEIAKDAFSGFLGELPDGVNAGLMAYGHRRKSDCGDVETLVPVTPLDRGKLEASVKSLKPRGKTPITEALRMAAQELGSRDKPGRLVLISDGIETCNGDPCALAAELAKSGVDFKAHVIGFDIASKADQAKIACIAHLTGGTYWNVKDAGGLAEALRETAQAAPEQVLEFPVVLTAADKDSGARIDGNVDWVISKADDETVVGSGLHGGQVELKLPPGDYVVSAELDERAGGASFTVSDQGAKQTVLLAGNLPEATIALAASQAVATSRIDVAFTGPLADSDFIRVVTPDGQRLERDLWAYVRDGSPVSLPLPSEPGSYQVAYVWTEYGERILAKAPVEVTEAKVNLTFASEVSAGMLFEVTWEGPGGQDDWIGIVPQGAPSDDYGGRWSGVSNGSPVTLQAPVEAGNFEVIYVAGADQGILARKPLAVGEAKAGMQAPSEVEASLIFEVTWTGPKGPDDWIGVSVPGSDPAAYLTYARPEGETVRLMSPVKPGSYELRYILSGEGATRILASQPLEIKTPLITLEGPEEAEVGKPMTIKVAGPANGSNWVGFAKVGEPAGAYISGAWATIDDITDGTFDLMAPEEPGAYELRFVLSGDDTVIAASRPVTLK</sequence>
<dbReference type="Gene3D" id="3.40.50.410">
    <property type="entry name" value="von Willebrand factor, type A domain"/>
    <property type="match status" value="1"/>
</dbReference>
<dbReference type="SMART" id="SM00327">
    <property type="entry name" value="VWA"/>
    <property type="match status" value="1"/>
</dbReference>
<dbReference type="Proteomes" id="UP000186002">
    <property type="component" value="Unassembled WGS sequence"/>
</dbReference>
<proteinExistence type="predicted"/>
<accession>A0A1M7MPT5</accession>
<dbReference type="RefSeq" id="WP_084082102.1">
    <property type="nucleotide sequence ID" value="NZ_FRBW01000004.1"/>
</dbReference>
<keyword evidence="1" id="KW-0732">Signal</keyword>